<dbReference type="Proteomes" id="UP000663570">
    <property type="component" value="Chromosome"/>
</dbReference>
<name>A0ABX7MDE8_9RHOO</name>
<keyword evidence="4" id="KW-1185">Reference proteome</keyword>
<feature type="domain" description="Zinc finger Ogr/Delta-type" evidence="2">
    <location>
        <begin position="124"/>
        <end position="166"/>
    </location>
</feature>
<feature type="region of interest" description="Disordered" evidence="1">
    <location>
        <begin position="174"/>
        <end position="195"/>
    </location>
</feature>
<gene>
    <name evidence="3" type="ORF">JY500_08795</name>
</gene>
<dbReference type="EMBL" id="CP071060">
    <property type="protein sequence ID" value="QSI78685.1"/>
    <property type="molecule type" value="Genomic_DNA"/>
</dbReference>
<proteinExistence type="predicted"/>
<dbReference type="InterPro" id="IPR007684">
    <property type="entry name" value="Znf_Ogr/Delta"/>
</dbReference>
<evidence type="ECO:0000256" key="1">
    <source>
        <dbReference type="SAM" id="MobiDB-lite"/>
    </source>
</evidence>
<evidence type="ECO:0000259" key="2">
    <source>
        <dbReference type="Pfam" id="PF04606"/>
    </source>
</evidence>
<reference evidence="3 4" key="1">
    <citation type="submission" date="2021-02" db="EMBL/GenBank/DDBJ databases">
        <title>Niveibacterium changnyeongensis HC41.</title>
        <authorList>
            <person name="Kang M."/>
        </authorList>
    </citation>
    <scope>NUCLEOTIDE SEQUENCE [LARGE SCALE GENOMIC DNA]</scope>
    <source>
        <strain evidence="3 4">HC41</strain>
    </source>
</reference>
<organism evidence="3 4">
    <name type="scientific">Niveibacterium microcysteis</name>
    <dbReference type="NCBI Taxonomy" id="2811415"/>
    <lineage>
        <taxon>Bacteria</taxon>
        <taxon>Pseudomonadati</taxon>
        <taxon>Pseudomonadota</taxon>
        <taxon>Betaproteobacteria</taxon>
        <taxon>Rhodocyclales</taxon>
        <taxon>Rhodocyclaceae</taxon>
        <taxon>Niveibacterium</taxon>
    </lineage>
</organism>
<sequence>MSRWVAFVLEGTLARPSNDAQQIGAPDAELVARAQALRATGIDVRVVTEHAADPHYAKRAARWLAEVGLGGLPLEAGVSDDTATVFHRPNAYPLDQAEQPKIDAPLRIRRPAKPAPGASRMVIMCPHCMGVATIRTSRQLSMLLREVYCQCTDVACSYSFRATVEVVEGISPSAKPNTHVAEQIDSRLKRATPSP</sequence>
<evidence type="ECO:0000313" key="4">
    <source>
        <dbReference type="Proteomes" id="UP000663570"/>
    </source>
</evidence>
<accession>A0ABX7MDE8</accession>
<dbReference type="RefSeq" id="WP_206256086.1">
    <property type="nucleotide sequence ID" value="NZ_CP071060.1"/>
</dbReference>
<dbReference type="Pfam" id="PF04606">
    <property type="entry name" value="Ogr_Delta"/>
    <property type="match status" value="1"/>
</dbReference>
<evidence type="ECO:0000313" key="3">
    <source>
        <dbReference type="EMBL" id="QSI78685.1"/>
    </source>
</evidence>
<protein>
    <submittedName>
        <fullName evidence="3">Ogr/Delta-like zinc finger family protein</fullName>
    </submittedName>
</protein>